<protein>
    <recommendedName>
        <fullName evidence="4">Dolichyl-phosphate-mannose-protein mannosyltransferase</fullName>
    </recommendedName>
</protein>
<feature type="transmembrane region" description="Helical" evidence="1">
    <location>
        <begin position="47"/>
        <end position="70"/>
    </location>
</feature>
<keyword evidence="3" id="KW-1185">Reference proteome</keyword>
<feature type="transmembrane region" description="Helical" evidence="1">
    <location>
        <begin position="181"/>
        <end position="198"/>
    </location>
</feature>
<dbReference type="OrthoDB" id="614715at2"/>
<evidence type="ECO:0008006" key="4">
    <source>
        <dbReference type="Google" id="ProtNLM"/>
    </source>
</evidence>
<feature type="transmembrane region" description="Helical" evidence="1">
    <location>
        <begin position="82"/>
        <end position="100"/>
    </location>
</feature>
<feature type="transmembrane region" description="Helical" evidence="1">
    <location>
        <begin position="12"/>
        <end position="35"/>
    </location>
</feature>
<keyword evidence="1" id="KW-0472">Membrane</keyword>
<feature type="transmembrane region" description="Helical" evidence="1">
    <location>
        <begin position="343"/>
        <end position="362"/>
    </location>
</feature>
<feature type="transmembrane region" description="Helical" evidence="1">
    <location>
        <begin position="112"/>
        <end position="128"/>
    </location>
</feature>
<organism evidence="2 3">
    <name type="scientific">Marinoscillum furvescens DSM 4134</name>
    <dbReference type="NCBI Taxonomy" id="1122208"/>
    <lineage>
        <taxon>Bacteria</taxon>
        <taxon>Pseudomonadati</taxon>
        <taxon>Bacteroidota</taxon>
        <taxon>Cytophagia</taxon>
        <taxon>Cytophagales</taxon>
        <taxon>Reichenbachiellaceae</taxon>
        <taxon>Marinoscillum</taxon>
    </lineage>
</organism>
<dbReference type="RefSeq" id="WP_115868812.1">
    <property type="nucleotide sequence ID" value="NZ_QREG01000013.1"/>
</dbReference>
<comment type="caution">
    <text evidence="2">The sequence shown here is derived from an EMBL/GenBank/DDBJ whole genome shotgun (WGS) entry which is preliminary data.</text>
</comment>
<evidence type="ECO:0000313" key="2">
    <source>
        <dbReference type="EMBL" id="RED97072.1"/>
    </source>
</evidence>
<feature type="transmembrane region" description="Helical" evidence="1">
    <location>
        <begin position="288"/>
        <end position="305"/>
    </location>
</feature>
<name>A0A3D9L311_MARFU</name>
<evidence type="ECO:0000313" key="3">
    <source>
        <dbReference type="Proteomes" id="UP000256779"/>
    </source>
</evidence>
<feature type="transmembrane region" description="Helical" evidence="1">
    <location>
        <begin position="205"/>
        <end position="224"/>
    </location>
</feature>
<gene>
    <name evidence="2" type="ORF">C7460_113121</name>
</gene>
<sequence>MKDRFNYLQSNYIALIDLMICLPFLIVPLMLDVPYRVNIFLSWEGAYRLLLGQFPFVDFGLPLGFGYWLIPALFFKLFGPELITLIKAQVFINALSLLAVRGILYQLRIKPLLVSLALIVFCLTYVIFNFWPWYNHSVIVFELIALYFIVRSATSGSYHLAALIAASLFAFLAFFTKQDAGAIAFVIGAIVLLYQGISHGGAVPLLTYIISFMVIATITIVPLIPHDFLYWFNYGQPPHNPRIGLIPILDVVFSARAIWEKTYLLLIGACLLALPATQRNQMLKDRHVVIQLIITVALIGQAMITRVSSPLPTNHMTYFHAFGVVMLCRLAPAIYLRTQRWTGFIPAALMVTLLFSGGYWKYMKGILGLTASKHDSNIPRRAEPWKTTDVTGFKNVKMPSETVQGIQQLLASPLAGKEDLKVLNMTELTPLALELNYTPPTNQPLWYHLNVGIFQKEIDELSRRVREGHYDLVLFQDIPGLIHFFPYDVQATLKEHYELKQRFLAPRKLENSYIEVYSQEP</sequence>
<reference evidence="2 3" key="1">
    <citation type="submission" date="2018-07" db="EMBL/GenBank/DDBJ databases">
        <title>Genomic Encyclopedia of Type Strains, Phase IV (KMG-IV): sequencing the most valuable type-strain genomes for metagenomic binning, comparative biology and taxonomic classification.</title>
        <authorList>
            <person name="Goeker M."/>
        </authorList>
    </citation>
    <scope>NUCLEOTIDE SEQUENCE [LARGE SCALE GENOMIC DNA]</scope>
    <source>
        <strain evidence="2 3">DSM 4134</strain>
    </source>
</reference>
<keyword evidence="1" id="KW-0812">Transmembrane</keyword>
<dbReference type="AlphaFoldDB" id="A0A3D9L311"/>
<accession>A0A3D9L311</accession>
<proteinExistence type="predicted"/>
<evidence type="ECO:0000256" key="1">
    <source>
        <dbReference type="SAM" id="Phobius"/>
    </source>
</evidence>
<dbReference type="Proteomes" id="UP000256779">
    <property type="component" value="Unassembled WGS sequence"/>
</dbReference>
<feature type="transmembrane region" description="Helical" evidence="1">
    <location>
        <begin position="157"/>
        <end position="175"/>
    </location>
</feature>
<dbReference type="EMBL" id="QREG01000013">
    <property type="protein sequence ID" value="RED97072.1"/>
    <property type="molecule type" value="Genomic_DNA"/>
</dbReference>
<keyword evidence="1" id="KW-1133">Transmembrane helix</keyword>
<feature type="transmembrane region" description="Helical" evidence="1">
    <location>
        <begin position="317"/>
        <end position="336"/>
    </location>
</feature>